<protein>
    <submittedName>
        <fullName evidence="1">Uncharacterized protein</fullName>
    </submittedName>
</protein>
<name>Q65QP7_MANSM</name>
<keyword evidence="2" id="KW-1185">Reference proteome</keyword>
<gene>
    <name evidence="1" type="ordered locus">MS2106</name>
</gene>
<evidence type="ECO:0000313" key="1">
    <source>
        <dbReference type="EMBL" id="AAU38713.1"/>
    </source>
</evidence>
<dbReference type="EMBL" id="AE016827">
    <property type="protein sequence ID" value="AAU38713.1"/>
    <property type="molecule type" value="Genomic_DNA"/>
</dbReference>
<evidence type="ECO:0000313" key="2">
    <source>
        <dbReference type="Proteomes" id="UP000000607"/>
    </source>
</evidence>
<organism evidence="1 2">
    <name type="scientific">Mannheimia succiniciproducens (strain KCTC 0769BP / MBEL55E)</name>
    <dbReference type="NCBI Taxonomy" id="221988"/>
    <lineage>
        <taxon>Bacteria</taxon>
        <taxon>Pseudomonadati</taxon>
        <taxon>Pseudomonadota</taxon>
        <taxon>Gammaproteobacteria</taxon>
        <taxon>Pasteurellales</taxon>
        <taxon>Pasteurellaceae</taxon>
        <taxon>Basfia</taxon>
    </lineage>
</organism>
<accession>Q65QP7</accession>
<dbReference type="HOGENOM" id="CLU_3404273_0_0_6"/>
<dbReference type="Proteomes" id="UP000000607">
    <property type="component" value="Chromosome"/>
</dbReference>
<proteinExistence type="predicted"/>
<reference evidence="1 2" key="1">
    <citation type="journal article" date="2004" name="Nat. Biotechnol.">
        <title>The genome sequence of the capnophilic rumen bacterium Mannheimia succiniciproducens.</title>
        <authorList>
            <person name="Hong S.H."/>
            <person name="Kim J.S."/>
            <person name="Lee S.Y."/>
            <person name="In Y.H."/>
            <person name="Choi S.S."/>
            <person name="Rih J.-K."/>
            <person name="Kim C.H."/>
            <person name="Jeong H."/>
            <person name="Hur C.G."/>
            <person name="Kim J.J."/>
        </authorList>
    </citation>
    <scope>NUCLEOTIDE SEQUENCE [LARGE SCALE GENOMIC DNA]</scope>
    <source>
        <strain evidence="2">KCTC 0769BP / MBEL55E</strain>
    </source>
</reference>
<dbReference type="AlphaFoldDB" id="Q65QP7"/>
<dbReference type="KEGG" id="msu:MS2106"/>
<sequence>MHIDFLIKSQTTLLPIGHSELCQNNVYILG</sequence>